<dbReference type="CDD" id="cd06577">
    <property type="entry name" value="PASTA_pknB"/>
    <property type="match status" value="4"/>
</dbReference>
<evidence type="ECO:0000256" key="8">
    <source>
        <dbReference type="ARBA" id="ARBA00048679"/>
    </source>
</evidence>
<feature type="compositionally biased region" description="Basic and acidic residues" evidence="9">
    <location>
        <begin position="392"/>
        <end position="403"/>
    </location>
</feature>
<feature type="domain" description="Protein kinase" evidence="11">
    <location>
        <begin position="50"/>
        <end position="309"/>
    </location>
</feature>
<dbReference type="PROSITE" id="PS00108">
    <property type="entry name" value="PROTEIN_KINASE_ST"/>
    <property type="match status" value="1"/>
</dbReference>
<name>A0ABP7CK15_9MICC</name>
<dbReference type="EMBL" id="BAABCJ010000001">
    <property type="protein sequence ID" value="GAA3692107.1"/>
    <property type="molecule type" value="Genomic_DNA"/>
</dbReference>
<evidence type="ECO:0000256" key="9">
    <source>
        <dbReference type="SAM" id="MobiDB-lite"/>
    </source>
</evidence>
<keyword evidence="2" id="KW-0723">Serine/threonine-protein kinase</keyword>
<keyword evidence="10" id="KW-0472">Membrane</keyword>
<dbReference type="CDD" id="cd14014">
    <property type="entry name" value="STKc_PknB_like"/>
    <property type="match status" value="1"/>
</dbReference>
<dbReference type="PROSITE" id="PS51178">
    <property type="entry name" value="PASTA"/>
    <property type="match status" value="4"/>
</dbReference>
<evidence type="ECO:0000256" key="3">
    <source>
        <dbReference type="ARBA" id="ARBA00022679"/>
    </source>
</evidence>
<feature type="region of interest" description="Disordered" evidence="9">
    <location>
        <begin position="697"/>
        <end position="719"/>
    </location>
</feature>
<dbReference type="Proteomes" id="UP001501536">
    <property type="component" value="Unassembled WGS sequence"/>
</dbReference>
<evidence type="ECO:0000259" key="11">
    <source>
        <dbReference type="PROSITE" id="PS50011"/>
    </source>
</evidence>
<keyword evidence="4" id="KW-0547">Nucleotide-binding</keyword>
<protein>
    <recommendedName>
        <fullName evidence="1">non-specific serine/threonine protein kinase</fullName>
        <ecNumber evidence="1">2.7.11.1</ecNumber>
    </recommendedName>
</protein>
<dbReference type="InterPro" id="IPR011009">
    <property type="entry name" value="Kinase-like_dom_sf"/>
</dbReference>
<feature type="region of interest" description="Disordered" evidence="9">
    <location>
        <begin position="350"/>
        <end position="493"/>
    </location>
</feature>
<accession>A0ABP7CK15</accession>
<dbReference type="SUPFAM" id="SSF56112">
    <property type="entry name" value="Protein kinase-like (PK-like)"/>
    <property type="match status" value="1"/>
</dbReference>
<evidence type="ECO:0000256" key="5">
    <source>
        <dbReference type="ARBA" id="ARBA00022777"/>
    </source>
</evidence>
<dbReference type="InterPro" id="IPR005543">
    <property type="entry name" value="PASTA_dom"/>
</dbReference>
<evidence type="ECO:0000313" key="13">
    <source>
        <dbReference type="EMBL" id="GAA3692107.1"/>
    </source>
</evidence>
<evidence type="ECO:0000313" key="14">
    <source>
        <dbReference type="Proteomes" id="UP001501536"/>
    </source>
</evidence>
<evidence type="ECO:0000256" key="1">
    <source>
        <dbReference type="ARBA" id="ARBA00012513"/>
    </source>
</evidence>
<feature type="domain" description="PASTA" evidence="12">
    <location>
        <begin position="668"/>
        <end position="734"/>
    </location>
</feature>
<feature type="transmembrane region" description="Helical" evidence="10">
    <location>
        <begin position="509"/>
        <end position="529"/>
    </location>
</feature>
<sequence>MSPAGIPAAGLFAAPAPASVRRDRARADYDRTVAQLRDDPLHGQTIDGRYRIKHRLAHGGMSTVYLATDLRLHRDVAVKLLYPHLAQDPEVVARFEAEAVNAAKVSHEHIVNVLDQGVDGPHAYLVMEYIRGRTLRDLLRAEGALTPRRTLELMHDVIEGLAAAHDAGLVHRDMKPENVLLTAAGRVKVADFGLARATTNHTATGTLVGTVAYVSPELVTGEPAEERSDLYAVGIMLYELLTGRQPHAAELPINVAFKHVNETVPPPSRRVPGLAQDLDELVEWCTAKDPEKRPHDAHALLGEIEHIRATLTDEQLDVVAPAALAAADRARAEGPVAAADAADAADATDVLAGDDDPSVASDDAGPDGATEVLGQRSGAPSDATEVLPAAGDHGRSAGDDHTEVLAPDGSSHGDDATSVIPTDQAQTRAYTRAVPRPAGPADAPAAAAEDGGYDDDGHRDGEHDDGRDGAGALTPRQQRRQSKLEQRRWRRTAQVPTARLERNTRGRGVVWAVIVLLLAAILGTAGWFFGAGPGAPVVIPSLQGQPADRAARELAALGVEAAQRRVYYEELDNGLVVGTEPEARTTIRRFQGVELIVSRGPDLFAVPNLRGRTAEDAERLLADAQLAVGELTEEYSESIAAGEIVSQSVTPDKQVRRGTEVSFVVSRGPAPVPVPDVVGESLDDAVRLLEAAGLAGEQSGTEHHASIPKGAVVSQSPGEGKLEWGSTVSLVVSEGPRMVEVPKVTGQQLDTARRILEDAGFAVKVTEGTFGIIFNTVATQEPAGGKLPEGSTVTIGVV</sequence>
<evidence type="ECO:0000256" key="10">
    <source>
        <dbReference type="SAM" id="Phobius"/>
    </source>
</evidence>
<dbReference type="Pfam" id="PF00069">
    <property type="entry name" value="Pkinase"/>
    <property type="match status" value="1"/>
</dbReference>
<feature type="domain" description="PASTA" evidence="12">
    <location>
        <begin position="735"/>
        <end position="798"/>
    </location>
</feature>
<gene>
    <name evidence="13" type="ORF">GCM10022377_00540</name>
</gene>
<feature type="domain" description="PASTA" evidence="12">
    <location>
        <begin position="600"/>
        <end position="667"/>
    </location>
</feature>
<proteinExistence type="predicted"/>
<comment type="catalytic activity">
    <reaction evidence="8">
        <text>L-seryl-[protein] + ATP = O-phospho-L-seryl-[protein] + ADP + H(+)</text>
        <dbReference type="Rhea" id="RHEA:17989"/>
        <dbReference type="Rhea" id="RHEA-COMP:9863"/>
        <dbReference type="Rhea" id="RHEA-COMP:11604"/>
        <dbReference type="ChEBI" id="CHEBI:15378"/>
        <dbReference type="ChEBI" id="CHEBI:29999"/>
        <dbReference type="ChEBI" id="CHEBI:30616"/>
        <dbReference type="ChEBI" id="CHEBI:83421"/>
        <dbReference type="ChEBI" id="CHEBI:456216"/>
        <dbReference type="EC" id="2.7.11.1"/>
    </reaction>
</comment>
<dbReference type="Gene3D" id="1.10.510.10">
    <property type="entry name" value="Transferase(Phosphotransferase) domain 1"/>
    <property type="match status" value="1"/>
</dbReference>
<evidence type="ECO:0000256" key="7">
    <source>
        <dbReference type="ARBA" id="ARBA00047899"/>
    </source>
</evidence>
<feature type="domain" description="PASTA" evidence="12">
    <location>
        <begin position="534"/>
        <end position="599"/>
    </location>
</feature>
<organism evidence="13 14">
    <name type="scientific">Zhihengliuella alba</name>
    <dbReference type="NCBI Taxonomy" id="547018"/>
    <lineage>
        <taxon>Bacteria</taxon>
        <taxon>Bacillati</taxon>
        <taxon>Actinomycetota</taxon>
        <taxon>Actinomycetes</taxon>
        <taxon>Micrococcales</taxon>
        <taxon>Micrococcaceae</taxon>
        <taxon>Zhihengliuella</taxon>
    </lineage>
</organism>
<keyword evidence="10" id="KW-1133">Transmembrane helix</keyword>
<dbReference type="PROSITE" id="PS50011">
    <property type="entry name" value="PROTEIN_KINASE_DOM"/>
    <property type="match status" value="1"/>
</dbReference>
<reference evidence="14" key="1">
    <citation type="journal article" date="2019" name="Int. J. Syst. Evol. Microbiol.">
        <title>The Global Catalogue of Microorganisms (GCM) 10K type strain sequencing project: providing services to taxonomists for standard genome sequencing and annotation.</title>
        <authorList>
            <consortium name="The Broad Institute Genomics Platform"/>
            <consortium name="The Broad Institute Genome Sequencing Center for Infectious Disease"/>
            <person name="Wu L."/>
            <person name="Ma J."/>
        </authorList>
    </citation>
    <scope>NUCLEOTIDE SEQUENCE [LARGE SCALE GENOMIC DNA]</scope>
    <source>
        <strain evidence="14">JCM 16961</strain>
    </source>
</reference>
<dbReference type="EC" id="2.7.11.1" evidence="1"/>
<evidence type="ECO:0000256" key="6">
    <source>
        <dbReference type="ARBA" id="ARBA00022840"/>
    </source>
</evidence>
<dbReference type="InterPro" id="IPR000719">
    <property type="entry name" value="Prot_kinase_dom"/>
</dbReference>
<feature type="compositionally biased region" description="Low complexity" evidence="9">
    <location>
        <begin position="433"/>
        <end position="450"/>
    </location>
</feature>
<dbReference type="SMART" id="SM00220">
    <property type="entry name" value="S_TKc"/>
    <property type="match status" value="1"/>
</dbReference>
<dbReference type="InterPro" id="IPR008271">
    <property type="entry name" value="Ser/Thr_kinase_AS"/>
</dbReference>
<feature type="compositionally biased region" description="Polar residues" evidence="9">
    <location>
        <begin position="419"/>
        <end position="429"/>
    </location>
</feature>
<dbReference type="SMART" id="SM00740">
    <property type="entry name" value="PASTA"/>
    <property type="match status" value="4"/>
</dbReference>
<dbReference type="Pfam" id="PF03793">
    <property type="entry name" value="PASTA"/>
    <property type="match status" value="4"/>
</dbReference>
<dbReference type="PANTHER" id="PTHR43289">
    <property type="entry name" value="MITOGEN-ACTIVATED PROTEIN KINASE KINASE KINASE 20-RELATED"/>
    <property type="match status" value="1"/>
</dbReference>
<feature type="compositionally biased region" description="Basic and acidic residues" evidence="9">
    <location>
        <begin position="455"/>
        <end position="468"/>
    </location>
</feature>
<evidence type="ECO:0000256" key="2">
    <source>
        <dbReference type="ARBA" id="ARBA00022527"/>
    </source>
</evidence>
<evidence type="ECO:0000259" key="12">
    <source>
        <dbReference type="PROSITE" id="PS51178"/>
    </source>
</evidence>
<keyword evidence="10" id="KW-0812">Transmembrane</keyword>
<dbReference type="Gene3D" id="3.30.10.20">
    <property type="match status" value="4"/>
</dbReference>
<evidence type="ECO:0000256" key="4">
    <source>
        <dbReference type="ARBA" id="ARBA00022741"/>
    </source>
</evidence>
<comment type="catalytic activity">
    <reaction evidence="7">
        <text>L-threonyl-[protein] + ATP = O-phospho-L-threonyl-[protein] + ADP + H(+)</text>
        <dbReference type="Rhea" id="RHEA:46608"/>
        <dbReference type="Rhea" id="RHEA-COMP:11060"/>
        <dbReference type="Rhea" id="RHEA-COMP:11605"/>
        <dbReference type="ChEBI" id="CHEBI:15378"/>
        <dbReference type="ChEBI" id="CHEBI:30013"/>
        <dbReference type="ChEBI" id="CHEBI:30616"/>
        <dbReference type="ChEBI" id="CHEBI:61977"/>
        <dbReference type="ChEBI" id="CHEBI:456216"/>
        <dbReference type="EC" id="2.7.11.1"/>
    </reaction>
</comment>
<keyword evidence="6" id="KW-0067">ATP-binding</keyword>
<keyword evidence="3" id="KW-0808">Transferase</keyword>
<dbReference type="PANTHER" id="PTHR43289:SF34">
    <property type="entry name" value="SERINE_THREONINE-PROTEIN KINASE YBDM-RELATED"/>
    <property type="match status" value="1"/>
</dbReference>
<keyword evidence="14" id="KW-1185">Reference proteome</keyword>
<dbReference type="Gene3D" id="3.30.200.20">
    <property type="entry name" value="Phosphorylase Kinase, domain 1"/>
    <property type="match status" value="1"/>
</dbReference>
<comment type="caution">
    <text evidence="13">The sequence shown here is derived from an EMBL/GenBank/DDBJ whole genome shotgun (WGS) entry which is preliminary data.</text>
</comment>
<keyword evidence="5" id="KW-0418">Kinase</keyword>